<protein>
    <submittedName>
        <fullName evidence="1">10318_t:CDS:1</fullName>
    </submittedName>
</protein>
<dbReference type="Proteomes" id="UP000789920">
    <property type="component" value="Unassembled WGS sequence"/>
</dbReference>
<comment type="caution">
    <text evidence="1">The sequence shown here is derived from an EMBL/GenBank/DDBJ whole genome shotgun (WGS) entry which is preliminary data.</text>
</comment>
<sequence length="42" mass="4868">QKKLSIENTKQIFETKQVEIIEGIDDEIEGTLTLTIIDNQFM</sequence>
<feature type="non-terminal residue" evidence="1">
    <location>
        <position position="1"/>
    </location>
</feature>
<accession>A0ACA9SD99</accession>
<feature type="non-terminal residue" evidence="1">
    <location>
        <position position="42"/>
    </location>
</feature>
<dbReference type="EMBL" id="CAJVQC010105556">
    <property type="protein sequence ID" value="CAG8833084.1"/>
    <property type="molecule type" value="Genomic_DNA"/>
</dbReference>
<proteinExistence type="predicted"/>
<gene>
    <name evidence="1" type="ORF">RPERSI_LOCUS28698</name>
</gene>
<keyword evidence="2" id="KW-1185">Reference proteome</keyword>
<evidence type="ECO:0000313" key="1">
    <source>
        <dbReference type="EMBL" id="CAG8833084.1"/>
    </source>
</evidence>
<organism evidence="1 2">
    <name type="scientific">Racocetra persica</name>
    <dbReference type="NCBI Taxonomy" id="160502"/>
    <lineage>
        <taxon>Eukaryota</taxon>
        <taxon>Fungi</taxon>
        <taxon>Fungi incertae sedis</taxon>
        <taxon>Mucoromycota</taxon>
        <taxon>Glomeromycotina</taxon>
        <taxon>Glomeromycetes</taxon>
        <taxon>Diversisporales</taxon>
        <taxon>Gigasporaceae</taxon>
        <taxon>Racocetra</taxon>
    </lineage>
</organism>
<reference evidence="1" key="1">
    <citation type="submission" date="2021-06" db="EMBL/GenBank/DDBJ databases">
        <authorList>
            <person name="Kallberg Y."/>
            <person name="Tangrot J."/>
            <person name="Rosling A."/>
        </authorList>
    </citation>
    <scope>NUCLEOTIDE SEQUENCE</scope>
    <source>
        <strain evidence="1">MA461A</strain>
    </source>
</reference>
<evidence type="ECO:0000313" key="2">
    <source>
        <dbReference type="Proteomes" id="UP000789920"/>
    </source>
</evidence>
<name>A0ACA9SD99_9GLOM</name>